<gene>
    <name evidence="2" type="ORF">SAMN04488094_11366</name>
</gene>
<protein>
    <submittedName>
        <fullName evidence="2">Peptidase propeptide and YPEB domain-containing protein</fullName>
    </submittedName>
</protein>
<name>A0A1I1NWR7_9RHOB</name>
<keyword evidence="3" id="KW-1185">Reference proteome</keyword>
<evidence type="ECO:0000313" key="2">
    <source>
        <dbReference type="EMBL" id="SFD02131.1"/>
    </source>
</evidence>
<dbReference type="EMBL" id="FOLG01000013">
    <property type="protein sequence ID" value="SFD02131.1"/>
    <property type="molecule type" value="Genomic_DNA"/>
</dbReference>
<reference evidence="2 3" key="1">
    <citation type="submission" date="2016-10" db="EMBL/GenBank/DDBJ databases">
        <authorList>
            <person name="de Groot N.N."/>
        </authorList>
    </citation>
    <scope>NUCLEOTIDE SEQUENCE [LARGE SCALE GENOMIC DNA]</scope>
    <source>
        <strain evidence="2 3">DSM 19548</strain>
    </source>
</reference>
<dbReference type="STRING" id="441112.SAMN04488094_11366"/>
<dbReference type="RefSeq" id="WP_093362143.1">
    <property type="nucleotide sequence ID" value="NZ_FOLG01000013.1"/>
</dbReference>
<proteinExistence type="predicted"/>
<feature type="chain" id="PRO_5011617938" evidence="1">
    <location>
        <begin position="21"/>
        <end position="163"/>
    </location>
</feature>
<dbReference type="Proteomes" id="UP000198728">
    <property type="component" value="Unassembled WGS sequence"/>
</dbReference>
<accession>A0A1I1NWR7</accession>
<evidence type="ECO:0000256" key="1">
    <source>
        <dbReference type="SAM" id="SignalP"/>
    </source>
</evidence>
<evidence type="ECO:0000313" key="3">
    <source>
        <dbReference type="Proteomes" id="UP000198728"/>
    </source>
</evidence>
<dbReference type="AlphaFoldDB" id="A0A1I1NWR7"/>
<organism evidence="2 3">
    <name type="scientific">Tropicimonas isoalkanivorans</name>
    <dbReference type="NCBI Taxonomy" id="441112"/>
    <lineage>
        <taxon>Bacteria</taxon>
        <taxon>Pseudomonadati</taxon>
        <taxon>Pseudomonadota</taxon>
        <taxon>Alphaproteobacteria</taxon>
        <taxon>Rhodobacterales</taxon>
        <taxon>Roseobacteraceae</taxon>
        <taxon>Tropicimonas</taxon>
    </lineage>
</organism>
<keyword evidence="1" id="KW-0732">Signal</keyword>
<sequence>MFRTLAFALALGGTSALAQAPEPGTLVGHSLADVSAALEAEGYSLSDILKRQSVLRVTALRDGERHEFRIAMNSGKVLSHKVLPLRTTASSVAPRPVRTHPPAVAPDSQEVSLKDMLAREGYDLLRSEREGGTIEAYARRDGRVWELHIDAASGRILNADVED</sequence>
<feature type="signal peptide" evidence="1">
    <location>
        <begin position="1"/>
        <end position="20"/>
    </location>
</feature>